<evidence type="ECO:0000313" key="1">
    <source>
        <dbReference type="EMBL" id="RDX70672.1"/>
    </source>
</evidence>
<sequence length="113" mass="13127">MDLGLSRMLTINQKMQKMPEAYTKLFISGRFMNQVEETFKDQEGDEKNDFVCPCDPQKDVENLATIKLPRILVFNSNEESVKEVKIDMSVKETTKGKLTHLLVEYIDVFARTY</sequence>
<accession>A0A371EXA7</accession>
<feature type="non-terminal residue" evidence="1">
    <location>
        <position position="1"/>
    </location>
</feature>
<name>A0A371EXA7_MUCPR</name>
<gene>
    <name evidence="1" type="ORF">CR513_50062</name>
</gene>
<evidence type="ECO:0000313" key="2">
    <source>
        <dbReference type="Proteomes" id="UP000257109"/>
    </source>
</evidence>
<dbReference type="EMBL" id="QJKJ01011611">
    <property type="protein sequence ID" value="RDX70672.1"/>
    <property type="molecule type" value="Genomic_DNA"/>
</dbReference>
<dbReference type="AlphaFoldDB" id="A0A371EXA7"/>
<keyword evidence="2" id="KW-1185">Reference proteome</keyword>
<comment type="caution">
    <text evidence="1">The sequence shown here is derived from an EMBL/GenBank/DDBJ whole genome shotgun (WGS) entry which is preliminary data.</text>
</comment>
<proteinExistence type="predicted"/>
<dbReference type="Proteomes" id="UP000257109">
    <property type="component" value="Unassembled WGS sequence"/>
</dbReference>
<organism evidence="1 2">
    <name type="scientific">Mucuna pruriens</name>
    <name type="common">Velvet bean</name>
    <name type="synonym">Dolichos pruriens</name>
    <dbReference type="NCBI Taxonomy" id="157652"/>
    <lineage>
        <taxon>Eukaryota</taxon>
        <taxon>Viridiplantae</taxon>
        <taxon>Streptophyta</taxon>
        <taxon>Embryophyta</taxon>
        <taxon>Tracheophyta</taxon>
        <taxon>Spermatophyta</taxon>
        <taxon>Magnoliopsida</taxon>
        <taxon>eudicotyledons</taxon>
        <taxon>Gunneridae</taxon>
        <taxon>Pentapetalae</taxon>
        <taxon>rosids</taxon>
        <taxon>fabids</taxon>
        <taxon>Fabales</taxon>
        <taxon>Fabaceae</taxon>
        <taxon>Papilionoideae</taxon>
        <taxon>50 kb inversion clade</taxon>
        <taxon>NPAAA clade</taxon>
        <taxon>indigoferoid/millettioid clade</taxon>
        <taxon>Phaseoleae</taxon>
        <taxon>Mucuna</taxon>
    </lineage>
</organism>
<reference evidence="1" key="1">
    <citation type="submission" date="2018-05" db="EMBL/GenBank/DDBJ databases">
        <title>Draft genome of Mucuna pruriens seed.</title>
        <authorList>
            <person name="Nnadi N.E."/>
            <person name="Vos R."/>
            <person name="Hasami M.H."/>
            <person name="Devisetty U.K."/>
            <person name="Aguiy J.C."/>
        </authorList>
    </citation>
    <scope>NUCLEOTIDE SEQUENCE [LARGE SCALE GENOMIC DNA]</scope>
    <source>
        <strain evidence="1">JCA_2017</strain>
    </source>
</reference>
<protein>
    <submittedName>
        <fullName evidence="1">Uncharacterized protein</fullName>
    </submittedName>
</protein>